<dbReference type="RefSeq" id="WP_112717795.1">
    <property type="nucleotide sequence ID" value="NZ_LS483250.1"/>
</dbReference>
<dbReference type="Pfam" id="PF04715">
    <property type="entry name" value="Anth_synt_I_N"/>
    <property type="match status" value="1"/>
</dbReference>
<dbReference type="AlphaFoldDB" id="A0A330LUM3"/>
<organism evidence="5 6">
    <name type="scientific">Moritella yayanosii</name>
    <dbReference type="NCBI Taxonomy" id="69539"/>
    <lineage>
        <taxon>Bacteria</taxon>
        <taxon>Pseudomonadati</taxon>
        <taxon>Pseudomonadota</taxon>
        <taxon>Gammaproteobacteria</taxon>
        <taxon>Alteromonadales</taxon>
        <taxon>Moritellaceae</taxon>
        <taxon>Moritella</taxon>
    </lineage>
</organism>
<dbReference type="Pfam" id="PF00425">
    <property type="entry name" value="Chorismate_bind"/>
    <property type="match status" value="1"/>
</dbReference>
<accession>A0A330LUM3</accession>
<protein>
    <recommendedName>
        <fullName evidence="1">aminodeoxychorismate synthase</fullName>
        <ecNumber evidence="1">2.6.1.85</ecNumber>
    </recommendedName>
</protein>
<name>A0A330LUM3_9GAMM</name>
<dbReference type="SUPFAM" id="SSF56322">
    <property type="entry name" value="ADC synthase"/>
    <property type="match status" value="1"/>
</dbReference>
<keyword evidence="2 5" id="KW-0808">Transferase</keyword>
<dbReference type="Proteomes" id="UP000250163">
    <property type="component" value="Chromosome MORIYA"/>
</dbReference>
<dbReference type="GO" id="GO:0009396">
    <property type="term" value="P:folic acid-containing compound biosynthetic process"/>
    <property type="evidence" value="ECO:0007669"/>
    <property type="project" value="InterPro"/>
</dbReference>
<dbReference type="InterPro" id="IPR006805">
    <property type="entry name" value="Anth_synth_I_N"/>
</dbReference>
<gene>
    <name evidence="5" type="primary">pabB</name>
    <name evidence="5" type="ORF">MORIYA_4007</name>
</gene>
<feature type="domain" description="Chorismate-utilising enzyme C-terminal" evidence="3">
    <location>
        <begin position="203"/>
        <end position="456"/>
    </location>
</feature>
<dbReference type="GO" id="GO:0046820">
    <property type="term" value="F:4-amino-4-deoxychorismate synthase activity"/>
    <property type="evidence" value="ECO:0007669"/>
    <property type="project" value="UniProtKB-EC"/>
</dbReference>
<proteinExistence type="predicted"/>
<dbReference type="EMBL" id="LS483250">
    <property type="protein sequence ID" value="SQD80459.1"/>
    <property type="molecule type" value="Genomic_DNA"/>
</dbReference>
<evidence type="ECO:0000256" key="1">
    <source>
        <dbReference type="ARBA" id="ARBA00013139"/>
    </source>
</evidence>
<evidence type="ECO:0000313" key="6">
    <source>
        <dbReference type="Proteomes" id="UP000250163"/>
    </source>
</evidence>
<dbReference type="EC" id="2.6.1.85" evidence="1"/>
<dbReference type="PANTHER" id="PTHR11236:SF50">
    <property type="entry name" value="AMINODEOXYCHORISMATE SYNTHASE COMPONENT 1"/>
    <property type="match status" value="1"/>
</dbReference>
<dbReference type="NCBIfam" id="TIGR00553">
    <property type="entry name" value="pabB"/>
    <property type="match status" value="1"/>
</dbReference>
<evidence type="ECO:0000259" key="3">
    <source>
        <dbReference type="Pfam" id="PF00425"/>
    </source>
</evidence>
<dbReference type="Gene3D" id="3.60.120.10">
    <property type="entry name" value="Anthranilate synthase"/>
    <property type="match status" value="1"/>
</dbReference>
<feature type="domain" description="Anthranilate synthase component I N-terminal" evidence="4">
    <location>
        <begin position="21"/>
        <end position="153"/>
    </location>
</feature>
<dbReference type="PRINTS" id="PR00095">
    <property type="entry name" value="ANTSNTHASEI"/>
</dbReference>
<evidence type="ECO:0000256" key="2">
    <source>
        <dbReference type="ARBA" id="ARBA00022679"/>
    </source>
</evidence>
<evidence type="ECO:0000259" key="4">
    <source>
        <dbReference type="Pfam" id="PF04715"/>
    </source>
</evidence>
<sequence length="464" mass="51570">MKTLVIKPIAFPSNGIRPFFAPLSAAPWSILLESGSVDHIDSRFHIIVADPIATLITEETQTTINQASGTTVTTEDPFSVLQTLNQQLIGDIAPHTLTVDLPFIAGALGYFGYDLGRNIENISNLASDDLNFPDMAIGLYDWAIVVDIKQQQAWQIQFSDHAEQAWQDRHDWLVQQGVNKPLSDTTTATAFELKNSWISNMSEQAYHQKFNQIQQYLRAGDCYQINLAQRFNNQYQGDEWQAYCTLSQHNKAPFSAFIRLEDKAVLSISPERFIRVQGVNIETKPIKGTRPRSHDPVIDLANAQALQNAEKDRAENLMIVDLMRNDIGKIAVPGSVSVPKLFDVESFPAVHHLVSTITGQLPTDKHASELLRACFPGGSITGAPKVRAMQIIEELEPHRRSLYCGSIGYLSAQGNMDSSITIRTLLCDNGQIYCWAGGGIVADSVVEDEYQETFDKLAKILPIL</sequence>
<dbReference type="PANTHER" id="PTHR11236">
    <property type="entry name" value="AMINOBENZOATE/ANTHRANILATE SYNTHASE"/>
    <property type="match status" value="1"/>
</dbReference>
<reference evidence="6" key="1">
    <citation type="submission" date="2018-05" db="EMBL/GenBank/DDBJ databases">
        <authorList>
            <person name="Cea G.-C."/>
            <person name="William W."/>
        </authorList>
    </citation>
    <scope>NUCLEOTIDE SEQUENCE [LARGE SCALE GENOMIC DNA]</scope>
    <source>
        <strain evidence="6">DB21MT 5</strain>
    </source>
</reference>
<keyword evidence="5" id="KW-0032">Aminotransferase</keyword>
<dbReference type="OrthoDB" id="9803598at2"/>
<dbReference type="GO" id="GO:0000162">
    <property type="term" value="P:L-tryptophan biosynthetic process"/>
    <property type="evidence" value="ECO:0007669"/>
    <property type="project" value="TreeGrafter"/>
</dbReference>
<dbReference type="InterPro" id="IPR019999">
    <property type="entry name" value="Anth_synth_I-like"/>
</dbReference>
<dbReference type="KEGG" id="mya:MORIYA_4007"/>
<evidence type="ECO:0000313" key="5">
    <source>
        <dbReference type="EMBL" id="SQD80459.1"/>
    </source>
</evidence>
<dbReference type="InterPro" id="IPR005801">
    <property type="entry name" value="ADC_synthase"/>
</dbReference>
<dbReference type="InterPro" id="IPR015890">
    <property type="entry name" value="Chorismate_C"/>
</dbReference>
<keyword evidence="6" id="KW-1185">Reference proteome</keyword>
<dbReference type="InterPro" id="IPR005802">
    <property type="entry name" value="ADC_synth_comp_1"/>
</dbReference>